<proteinExistence type="predicted"/>
<protein>
    <submittedName>
        <fullName evidence="1">Uncharacterized protein</fullName>
    </submittedName>
</protein>
<organism evidence="1 2">
    <name type="scientific">Cryobacterium sandaracinum</name>
    <dbReference type="NCBI Taxonomy" id="1259247"/>
    <lineage>
        <taxon>Bacteria</taxon>
        <taxon>Bacillati</taxon>
        <taxon>Actinomycetota</taxon>
        <taxon>Actinomycetes</taxon>
        <taxon>Micrococcales</taxon>
        <taxon>Microbacteriaceae</taxon>
        <taxon>Cryobacterium</taxon>
    </lineage>
</organism>
<evidence type="ECO:0000313" key="2">
    <source>
        <dbReference type="Proteomes" id="UP000297851"/>
    </source>
</evidence>
<dbReference type="RefSeq" id="WP_134372684.1">
    <property type="nucleotide sequence ID" value="NZ_SOGO01000016.1"/>
</dbReference>
<reference evidence="1 2" key="1">
    <citation type="submission" date="2019-03" db="EMBL/GenBank/DDBJ databases">
        <title>Genomics of glacier-inhabiting Cryobacterium strains.</title>
        <authorList>
            <person name="Liu Q."/>
            <person name="Xin Y.-H."/>
        </authorList>
    </citation>
    <scope>NUCLEOTIDE SEQUENCE [LARGE SCALE GENOMIC DNA]</scope>
    <source>
        <strain evidence="1 2">TMT2-16</strain>
    </source>
</reference>
<accession>A0ABY2JFU9</accession>
<dbReference type="Proteomes" id="UP000297851">
    <property type="component" value="Unassembled WGS sequence"/>
</dbReference>
<evidence type="ECO:0000313" key="1">
    <source>
        <dbReference type="EMBL" id="TFD04852.1"/>
    </source>
</evidence>
<name>A0ABY2JFU9_9MICO</name>
<gene>
    <name evidence="1" type="ORF">E3T25_04895</name>
</gene>
<comment type="caution">
    <text evidence="1">The sequence shown here is derived from an EMBL/GenBank/DDBJ whole genome shotgun (WGS) entry which is preliminary data.</text>
</comment>
<sequence>MITGHEPSAMEPGSSGITRLTTQHGSILLVDWGLRAYQRMPGPLGRLLPGDQQWLRFTDMGPVEIGRRVTVLSASQIAGRYVSSPIVTIEPVRPPRELSAAEIETVRFVGGYINYGLIPRIRLEL</sequence>
<keyword evidence="2" id="KW-1185">Reference proteome</keyword>
<dbReference type="EMBL" id="SOGO01000016">
    <property type="protein sequence ID" value="TFD04852.1"/>
    <property type="molecule type" value="Genomic_DNA"/>
</dbReference>